<evidence type="ECO:0000313" key="2">
    <source>
        <dbReference type="EMBL" id="APT29524.1"/>
    </source>
</evidence>
<evidence type="ECO:0000313" key="3">
    <source>
        <dbReference type="EMBL" id="SFG80339.1"/>
    </source>
</evidence>
<dbReference type="EMBL" id="FOPK01000008">
    <property type="protein sequence ID" value="SFG80339.1"/>
    <property type="molecule type" value="Genomic_DNA"/>
</dbReference>
<keyword evidence="4" id="KW-1185">Reference proteome</keyword>
<name>A0AAE8HR34_9HYPH</name>
<proteinExistence type="predicted"/>
<dbReference type="RefSeq" id="WP_053609975.1">
    <property type="nucleotide sequence ID" value="NZ_CP015367.1"/>
</dbReference>
<accession>A0AAE8HR34</accession>
<dbReference type="Proteomes" id="UP000185487">
    <property type="component" value="Chromosome"/>
</dbReference>
<feature type="chain" id="PRO_5041951186" evidence="1">
    <location>
        <begin position="26"/>
        <end position="97"/>
    </location>
</feature>
<dbReference type="AlphaFoldDB" id="A0AAE8HR34"/>
<reference evidence="2 4" key="1">
    <citation type="submission" date="2016-04" db="EMBL/GenBank/DDBJ databases">
        <title>Complete genome sequencing and analysis of CBMB27, Methylobacterium phyllosphaerae isolated from leaf tissues of rice (Oryza sativa L.).</title>
        <authorList>
            <person name="Lee Y."/>
            <person name="Hwangbo K."/>
            <person name="Chung H."/>
            <person name="Yoo J."/>
            <person name="Kim K.Y."/>
            <person name="Sa T.M."/>
            <person name="Um Y."/>
            <person name="Madhaiyan M."/>
        </authorList>
    </citation>
    <scope>NUCLEOTIDE SEQUENCE [LARGE SCALE GENOMIC DNA]</scope>
    <source>
        <strain evidence="2 4">CBMB27</strain>
    </source>
</reference>
<dbReference type="KEGG" id="mphy:MCBMB27_00233"/>
<dbReference type="Proteomes" id="UP000199140">
    <property type="component" value="Unassembled WGS sequence"/>
</dbReference>
<reference evidence="3 5" key="2">
    <citation type="submission" date="2016-10" db="EMBL/GenBank/DDBJ databases">
        <authorList>
            <person name="Varghese N."/>
            <person name="Submissions S."/>
        </authorList>
    </citation>
    <scope>NUCLEOTIDE SEQUENCE [LARGE SCALE GENOMIC DNA]</scope>
    <source>
        <strain evidence="3 5">CBMB27</strain>
    </source>
</reference>
<dbReference type="EMBL" id="CP015367">
    <property type="protein sequence ID" value="APT29524.1"/>
    <property type="molecule type" value="Genomic_DNA"/>
</dbReference>
<protein>
    <submittedName>
        <fullName evidence="3">Uncharacterized protein</fullName>
    </submittedName>
</protein>
<keyword evidence="1" id="KW-0732">Signal</keyword>
<evidence type="ECO:0000313" key="4">
    <source>
        <dbReference type="Proteomes" id="UP000185487"/>
    </source>
</evidence>
<organism evidence="3 5">
    <name type="scientific">Methylobacterium phyllosphaerae</name>
    <dbReference type="NCBI Taxonomy" id="418223"/>
    <lineage>
        <taxon>Bacteria</taxon>
        <taxon>Pseudomonadati</taxon>
        <taxon>Pseudomonadota</taxon>
        <taxon>Alphaproteobacteria</taxon>
        <taxon>Hyphomicrobiales</taxon>
        <taxon>Methylobacteriaceae</taxon>
        <taxon>Methylobacterium</taxon>
    </lineage>
</organism>
<evidence type="ECO:0000256" key="1">
    <source>
        <dbReference type="SAM" id="SignalP"/>
    </source>
</evidence>
<gene>
    <name evidence="2" type="ORF">MCBMB27_00233</name>
    <name evidence="3" type="ORF">SAMN05192567_108101</name>
</gene>
<feature type="signal peptide" evidence="1">
    <location>
        <begin position="1"/>
        <end position="25"/>
    </location>
</feature>
<sequence>MQSWTKLALIVGALPILLAAEQAHAQDSETVTACETLISARRIDAAAGAERQALGETGCRRIPRSAIGAVEQRALIGGAPYECMSVADAGRCLWVVP</sequence>
<evidence type="ECO:0000313" key="5">
    <source>
        <dbReference type="Proteomes" id="UP000199140"/>
    </source>
</evidence>